<evidence type="ECO:0000313" key="2">
    <source>
        <dbReference type="Proteomes" id="UP000663124"/>
    </source>
</evidence>
<organism evidence="1 2">
    <name type="scientific">Leptospira interrogans serovar Canicola</name>
    <dbReference type="NCBI Taxonomy" id="211880"/>
    <lineage>
        <taxon>Bacteria</taxon>
        <taxon>Pseudomonadati</taxon>
        <taxon>Spirochaetota</taxon>
        <taxon>Spirochaetia</taxon>
        <taxon>Leptospirales</taxon>
        <taxon>Leptospiraceae</taxon>
        <taxon>Leptospira</taxon>
    </lineage>
</organism>
<reference evidence="1" key="1">
    <citation type="submission" date="2019-09" db="EMBL/GenBank/DDBJ databases">
        <title>Comparative Genomics of Leptospira interrogans Reveals Genome Plasticity - A Common Adaptive Strategy for Survival in Various Hosts.</title>
        <authorList>
            <person name="Ramli S.R."/>
            <person name="Bunk B."/>
            <person name="Goris M."/>
            <person name="Bhuju S."/>
            <person name="Jarek M."/>
            <person name="Sproer C."/>
            <person name="Mustakim S."/>
            <person name="Strommenger B."/>
            <person name="Pessler F."/>
        </authorList>
    </citation>
    <scope>NUCLEOTIDE SEQUENCE</scope>
    <source>
        <strain evidence="1">782</strain>
    </source>
</reference>
<protein>
    <submittedName>
        <fullName evidence="1">Uncharacterized protein</fullName>
    </submittedName>
</protein>
<dbReference type="Proteomes" id="UP000663124">
    <property type="component" value="Chromosome 1"/>
</dbReference>
<name>A0AAP9WCQ4_LEPIR</name>
<evidence type="ECO:0000313" key="1">
    <source>
        <dbReference type="EMBL" id="QOI42821.1"/>
    </source>
</evidence>
<dbReference type="AlphaFoldDB" id="A0AAP9WCQ4"/>
<sequence length="86" mass="10416">MNQKNRSSKKNFEEQNKCFQRNFYKELVPKPQRTLRDNSLKFLIKCSSSYKLDRIGQFTNFRAVLILLNFRGSSHIVRFWDKLKIK</sequence>
<proteinExistence type="predicted"/>
<accession>A0AAP9WCQ4</accession>
<dbReference type="EMBL" id="CP043884">
    <property type="protein sequence ID" value="QOI42821.1"/>
    <property type="molecule type" value="Genomic_DNA"/>
</dbReference>
<gene>
    <name evidence="1" type="ORF">Lepto782_11470</name>
</gene>